<dbReference type="OrthoDB" id="6233696at2759"/>
<protein>
    <submittedName>
        <fullName evidence="2">Uncharacterized protein</fullName>
    </submittedName>
</protein>
<keyword evidence="3" id="KW-1185">Reference proteome</keyword>
<reference evidence="2 3" key="1">
    <citation type="submission" date="2018-10" db="EMBL/GenBank/DDBJ databases">
        <authorList>
            <consortium name="Pathogen Informatics"/>
        </authorList>
    </citation>
    <scope>NUCLEOTIDE SEQUENCE [LARGE SCALE GENOMIC DNA]</scope>
</reference>
<evidence type="ECO:0000256" key="1">
    <source>
        <dbReference type="SAM" id="Phobius"/>
    </source>
</evidence>
<keyword evidence="1" id="KW-1133">Transmembrane helix</keyword>
<organism evidence="2 3">
    <name type="scientific">Mesocestoides corti</name>
    <name type="common">Flatworm</name>
    <dbReference type="NCBI Taxonomy" id="53468"/>
    <lineage>
        <taxon>Eukaryota</taxon>
        <taxon>Metazoa</taxon>
        <taxon>Spiralia</taxon>
        <taxon>Lophotrochozoa</taxon>
        <taxon>Platyhelminthes</taxon>
        <taxon>Cestoda</taxon>
        <taxon>Eucestoda</taxon>
        <taxon>Cyclophyllidea</taxon>
        <taxon>Mesocestoididae</taxon>
        <taxon>Mesocestoides</taxon>
    </lineage>
</organism>
<dbReference type="EMBL" id="UXSR01005206">
    <property type="protein sequence ID" value="VDD79670.1"/>
    <property type="molecule type" value="Genomic_DNA"/>
</dbReference>
<dbReference type="AlphaFoldDB" id="A0A0R3UF37"/>
<name>A0A0R3UF37_MESCO</name>
<keyword evidence="1" id="KW-0472">Membrane</keyword>
<evidence type="ECO:0000313" key="2">
    <source>
        <dbReference type="EMBL" id="VDD79670.1"/>
    </source>
</evidence>
<feature type="transmembrane region" description="Helical" evidence="1">
    <location>
        <begin position="186"/>
        <end position="211"/>
    </location>
</feature>
<feature type="transmembrane region" description="Helical" evidence="1">
    <location>
        <begin position="153"/>
        <end position="174"/>
    </location>
</feature>
<keyword evidence="1" id="KW-0812">Transmembrane</keyword>
<accession>A0A0R3UF37</accession>
<proteinExistence type="predicted"/>
<evidence type="ECO:0000313" key="3">
    <source>
        <dbReference type="Proteomes" id="UP000267029"/>
    </source>
</evidence>
<dbReference type="Proteomes" id="UP000267029">
    <property type="component" value="Unassembled WGS sequence"/>
</dbReference>
<sequence>MGFQTKPTVLKNMHRRKTQFFDNTFNRKEPVELLNKNWRNSVCSWGPGSFPFVLTLMTLTGTLVASHMIPIMQVRSYLLDKTFQTISELNRTGVTDYAPMFMQENWPVYSYAEGVDQIMDLVEKSLQQIRNDSDAQKTVMSERRRLAVYWRDCSTYYPILITLLLVSLSMHLVLRCHPMWREASLLTPYFGLIVFHCAIMILQLATLFSNVKMHRAVNKLFKNVSVTRYEEIGAGMTIPMVVPLTFCIAPPANFSTIYLLTLFTNALTIFVFLDAMDSDS</sequence>
<gene>
    <name evidence="2" type="ORF">MCOS_LOCUS5673</name>
</gene>
<feature type="transmembrane region" description="Helical" evidence="1">
    <location>
        <begin position="50"/>
        <end position="71"/>
    </location>
</feature>
<feature type="transmembrane region" description="Helical" evidence="1">
    <location>
        <begin position="257"/>
        <end position="276"/>
    </location>
</feature>
<feature type="transmembrane region" description="Helical" evidence="1">
    <location>
        <begin position="232"/>
        <end position="251"/>
    </location>
</feature>